<organism evidence="1 2">
    <name type="scientific">Amnibacterium soli</name>
    <dbReference type="NCBI Taxonomy" id="1282736"/>
    <lineage>
        <taxon>Bacteria</taxon>
        <taxon>Bacillati</taxon>
        <taxon>Actinomycetota</taxon>
        <taxon>Actinomycetes</taxon>
        <taxon>Micrococcales</taxon>
        <taxon>Microbacteriaceae</taxon>
        <taxon>Amnibacterium</taxon>
    </lineage>
</organism>
<dbReference type="PANTHER" id="PTHR30528:SF0">
    <property type="entry name" value="CYTOPLASMIC PROTEIN"/>
    <property type="match status" value="1"/>
</dbReference>
<accession>A0ABP8YS96</accession>
<gene>
    <name evidence="1" type="ORF">GCM10025783_03380</name>
</gene>
<proteinExistence type="predicted"/>
<dbReference type="InterPro" id="IPR009351">
    <property type="entry name" value="AlkZ-like"/>
</dbReference>
<protein>
    <submittedName>
        <fullName evidence="1">Winged helix-turn-helix domain-containing protein</fullName>
    </submittedName>
</protein>
<dbReference type="Proteomes" id="UP001500121">
    <property type="component" value="Unassembled WGS sequence"/>
</dbReference>
<evidence type="ECO:0000313" key="1">
    <source>
        <dbReference type="EMBL" id="GAA4736519.1"/>
    </source>
</evidence>
<keyword evidence="2" id="KW-1185">Reference proteome</keyword>
<evidence type="ECO:0000313" key="2">
    <source>
        <dbReference type="Proteomes" id="UP001500121"/>
    </source>
</evidence>
<name>A0ABP8YS96_9MICO</name>
<dbReference type="PANTHER" id="PTHR30528">
    <property type="entry name" value="CYTOPLASMIC PROTEIN"/>
    <property type="match status" value="1"/>
</dbReference>
<reference evidence="2" key="1">
    <citation type="journal article" date="2019" name="Int. J. Syst. Evol. Microbiol.">
        <title>The Global Catalogue of Microorganisms (GCM) 10K type strain sequencing project: providing services to taxonomists for standard genome sequencing and annotation.</title>
        <authorList>
            <consortium name="The Broad Institute Genomics Platform"/>
            <consortium name="The Broad Institute Genome Sequencing Center for Infectious Disease"/>
            <person name="Wu L."/>
            <person name="Ma J."/>
        </authorList>
    </citation>
    <scope>NUCLEOTIDE SEQUENCE [LARGE SCALE GENOMIC DNA]</scope>
    <source>
        <strain evidence="2">JCM 19015</strain>
    </source>
</reference>
<dbReference type="RefSeq" id="WP_345479185.1">
    <property type="nucleotide sequence ID" value="NZ_BAABLP010000001.1"/>
</dbReference>
<comment type="caution">
    <text evidence="1">The sequence shown here is derived from an EMBL/GenBank/DDBJ whole genome shotgun (WGS) entry which is preliminary data.</text>
</comment>
<dbReference type="Pfam" id="PF06224">
    <property type="entry name" value="AlkZ-like"/>
    <property type="match status" value="1"/>
</dbReference>
<sequence>MVEQLSLREARRTALAAQGFGRSHPPTAGAARIEAVLHRLRVLQIDSVNVFERSHYLPLLARLGPYDRTRLDRMVLDPAGAFLEYWAHEATFLPKADLGLFAFRMEHHRARHAEELVERRDLIGALKAEIADRGPLAASEFEQRPSVRQGPWWGWSDTKRTLEVLFRTGDLVSAGRRGFERRYGLPEQVLGGPLQPVPKAEAIRELVRRAAVAHGVAALPDLADYHRLRSDDTAVAAQELEDAGELVPVVVPGWERADGKPLRTWRHVDAAPPSRLRAAAVLSPFDPVVWQRDRLLRMFGFHYRISIYTPAAERVHGYYVLPVLVDDRLVGRVDLKSDRQGGRLLVQAAWLEPGSSPDVADRLAPVLRDAARWQGLEAIEVVGAGDLAPALGAALA</sequence>
<dbReference type="EMBL" id="BAABLP010000001">
    <property type="protein sequence ID" value="GAA4736519.1"/>
    <property type="molecule type" value="Genomic_DNA"/>
</dbReference>